<name>A0ABT1Q453_9ACTN</name>
<dbReference type="RefSeq" id="WP_255923783.1">
    <property type="nucleotide sequence ID" value="NZ_JANFNG010000040.1"/>
</dbReference>
<dbReference type="InterPro" id="IPR058407">
    <property type="entry name" value="DUF8094"/>
</dbReference>
<keyword evidence="3" id="KW-1185">Reference proteome</keyword>
<dbReference type="Pfam" id="PF26366">
    <property type="entry name" value="DUF8094"/>
    <property type="match status" value="1"/>
</dbReference>
<organism evidence="2 3">
    <name type="scientific">Streptomyces humicola</name>
    <dbReference type="NCBI Taxonomy" id="2953240"/>
    <lineage>
        <taxon>Bacteria</taxon>
        <taxon>Bacillati</taxon>
        <taxon>Actinomycetota</taxon>
        <taxon>Actinomycetes</taxon>
        <taxon>Kitasatosporales</taxon>
        <taxon>Streptomycetaceae</taxon>
        <taxon>Streptomyces</taxon>
    </lineage>
</organism>
<evidence type="ECO:0000313" key="2">
    <source>
        <dbReference type="EMBL" id="MCQ4084704.1"/>
    </source>
</evidence>
<dbReference type="Proteomes" id="UP001057702">
    <property type="component" value="Unassembled WGS sequence"/>
</dbReference>
<protein>
    <recommendedName>
        <fullName evidence="1">DUF8094 domain-containing protein</fullName>
    </recommendedName>
</protein>
<comment type="caution">
    <text evidence="2">The sequence shown here is derived from an EMBL/GenBank/DDBJ whole genome shotgun (WGS) entry which is preliminary data.</text>
</comment>
<evidence type="ECO:0000313" key="3">
    <source>
        <dbReference type="Proteomes" id="UP001057702"/>
    </source>
</evidence>
<sequence length="341" mass="36808">MTAPPPLARLTVRLRQQRRLRRGVLLLAASALLVPSAAGCVTVDGAEALIPSVKQSDAQQVLDHFAQVNNEANAQLDASLNDGIETGALGAIDQAGIKARHINDPAGNPGYQQLRFSDAHFLIPQQRGWPKWFIADTASNRDTERWLMVFTRNSSSEPWRAEYLTTLPQSQLPQFATDASGYVEPVPVSGSGLVVQPDQLSAQYAAYLQQGDKGSAVFADGNDTSGLRQQRRTQYAPTSQLVTQFADEPADPSQYPPVALRLTDGSALVFFTTHHVMRQTVAQGPVKITDPDINALMQGTPNKSVTFNKIAEELVRVPAAASGGKVVFVNRIEGLVSVTGQ</sequence>
<gene>
    <name evidence="2" type="ORF">NGB36_30040</name>
</gene>
<evidence type="ECO:0000259" key="1">
    <source>
        <dbReference type="Pfam" id="PF26366"/>
    </source>
</evidence>
<accession>A0ABT1Q453</accession>
<proteinExistence type="predicted"/>
<reference evidence="2" key="1">
    <citation type="submission" date="2022-06" db="EMBL/GenBank/DDBJ databases">
        <title>Draft genome sequence of Streptomyces sp. RB6PN25 isolated from peat swamp forest in Thailand.</title>
        <authorList>
            <person name="Duangmal K."/>
            <person name="Klaysubun C."/>
        </authorList>
    </citation>
    <scope>NUCLEOTIDE SEQUENCE</scope>
    <source>
        <strain evidence="2">RB6PN25</strain>
    </source>
</reference>
<dbReference type="EMBL" id="JANFNG010000040">
    <property type="protein sequence ID" value="MCQ4084704.1"/>
    <property type="molecule type" value="Genomic_DNA"/>
</dbReference>
<feature type="domain" description="DUF8094" evidence="1">
    <location>
        <begin position="53"/>
        <end position="334"/>
    </location>
</feature>